<protein>
    <submittedName>
        <fullName evidence="3">HEPN domain-containing protein</fullName>
    </submittedName>
</protein>
<dbReference type="Gene3D" id="1.20.120.330">
    <property type="entry name" value="Nucleotidyltransferases domain 2"/>
    <property type="match status" value="1"/>
</dbReference>
<organism evidence="3 4">
    <name type="scientific">Anseongella ginsenosidimutans</name>
    <dbReference type="NCBI Taxonomy" id="496056"/>
    <lineage>
        <taxon>Bacteria</taxon>
        <taxon>Pseudomonadati</taxon>
        <taxon>Bacteroidota</taxon>
        <taxon>Sphingobacteriia</taxon>
        <taxon>Sphingobacteriales</taxon>
        <taxon>Sphingobacteriaceae</taxon>
        <taxon>Anseongella</taxon>
    </lineage>
</organism>
<dbReference type="SUPFAM" id="SSF81593">
    <property type="entry name" value="Nucleotidyltransferase substrate binding subunit/domain"/>
    <property type="match status" value="1"/>
</dbReference>
<keyword evidence="1" id="KW-0812">Transmembrane</keyword>
<sequence length="342" mass="39423">MVDYLYFLIAYKTILVIFTVTSFINQKPIVMHTSFNHLPAINQQDQLDYLVRIITDSLDVSAIIYIGSITSSTVIKSCFAPEGIEGNYQYEYDLLVIPPAGEMREDYELQDIIESRCRSYAHVNATVRSMDIIRDLLRKGSSFFHTVFSEGYLLYSNGQANLPFLTPAGIPANKSVKAEQDWDLLYQDAVRFLNGAEFYAGNRDLRHAVFMLHQAAERVCSAMIRVFTGLHTSTHNLNKLLRYTRLFSMEPSAIFPRNTPEEIHLFDLLFRGYSDARYRQSYEINENELEILLRRLHRLHQVAEGLCRRQLRAYALKEGKRDPLLKKITGGKVRPQNDNPPL</sequence>
<evidence type="ECO:0000259" key="2">
    <source>
        <dbReference type="PROSITE" id="PS50910"/>
    </source>
</evidence>
<evidence type="ECO:0000256" key="1">
    <source>
        <dbReference type="SAM" id="Phobius"/>
    </source>
</evidence>
<gene>
    <name evidence="3" type="ORF">EDD80_102182</name>
</gene>
<accession>A0A4R3KV81</accession>
<dbReference type="InterPro" id="IPR007842">
    <property type="entry name" value="HEPN_dom"/>
</dbReference>
<evidence type="ECO:0000313" key="4">
    <source>
        <dbReference type="Proteomes" id="UP000295807"/>
    </source>
</evidence>
<keyword evidence="1" id="KW-1133">Transmembrane helix</keyword>
<dbReference type="EMBL" id="SMAD01000002">
    <property type="protein sequence ID" value="TCS88991.1"/>
    <property type="molecule type" value="Genomic_DNA"/>
</dbReference>
<comment type="caution">
    <text evidence="3">The sequence shown here is derived from an EMBL/GenBank/DDBJ whole genome shotgun (WGS) entry which is preliminary data.</text>
</comment>
<proteinExistence type="predicted"/>
<dbReference type="Proteomes" id="UP000295807">
    <property type="component" value="Unassembled WGS sequence"/>
</dbReference>
<feature type="transmembrane region" description="Helical" evidence="1">
    <location>
        <begin position="6"/>
        <end position="24"/>
    </location>
</feature>
<keyword evidence="1" id="KW-0472">Membrane</keyword>
<dbReference type="AlphaFoldDB" id="A0A4R3KV81"/>
<name>A0A4R3KV81_9SPHI</name>
<feature type="domain" description="HEPN" evidence="2">
    <location>
        <begin position="186"/>
        <end position="306"/>
    </location>
</feature>
<dbReference type="PROSITE" id="PS50910">
    <property type="entry name" value="HEPN"/>
    <property type="match status" value="1"/>
</dbReference>
<keyword evidence="4" id="KW-1185">Reference proteome</keyword>
<dbReference type="Pfam" id="PF05168">
    <property type="entry name" value="HEPN"/>
    <property type="match status" value="1"/>
</dbReference>
<dbReference type="SMART" id="SM00748">
    <property type="entry name" value="HEPN"/>
    <property type="match status" value="1"/>
</dbReference>
<reference evidence="3 4" key="1">
    <citation type="submission" date="2019-03" db="EMBL/GenBank/DDBJ databases">
        <title>Genomic Encyclopedia of Type Strains, Phase IV (KMG-IV): sequencing the most valuable type-strain genomes for metagenomic binning, comparative biology and taxonomic classification.</title>
        <authorList>
            <person name="Goeker M."/>
        </authorList>
    </citation>
    <scope>NUCLEOTIDE SEQUENCE [LARGE SCALE GENOMIC DNA]</scope>
    <source>
        <strain evidence="3 4">DSM 21100</strain>
    </source>
</reference>
<dbReference type="OrthoDB" id="634374at2"/>
<evidence type="ECO:0000313" key="3">
    <source>
        <dbReference type="EMBL" id="TCS88991.1"/>
    </source>
</evidence>